<keyword evidence="3" id="KW-1185">Reference proteome</keyword>
<protein>
    <submittedName>
        <fullName evidence="2">ABC transporter permease</fullName>
    </submittedName>
</protein>
<dbReference type="STRING" id="1235591.CAK95_12100"/>
<dbReference type="PANTHER" id="PTHR47755">
    <property type="entry name" value="CELL DIVISION PROTEIN FTSX"/>
    <property type="match status" value="1"/>
</dbReference>
<dbReference type="EMBL" id="CP021112">
    <property type="protein sequence ID" value="ARP99746.1"/>
    <property type="molecule type" value="Genomic_DNA"/>
</dbReference>
<accession>A0A1W6ZQT7</accession>
<dbReference type="GO" id="GO:0016020">
    <property type="term" value="C:membrane"/>
    <property type="evidence" value="ECO:0007669"/>
    <property type="project" value="InterPro"/>
</dbReference>
<dbReference type="Proteomes" id="UP000194137">
    <property type="component" value="Chromosome"/>
</dbReference>
<organism evidence="2 3">
    <name type="scientific">Pseudorhodoplanes sinuspersici</name>
    <dbReference type="NCBI Taxonomy" id="1235591"/>
    <lineage>
        <taxon>Bacteria</taxon>
        <taxon>Pseudomonadati</taxon>
        <taxon>Pseudomonadota</taxon>
        <taxon>Alphaproteobacteria</taxon>
        <taxon>Hyphomicrobiales</taxon>
        <taxon>Pseudorhodoplanes</taxon>
    </lineage>
</organism>
<evidence type="ECO:0000313" key="2">
    <source>
        <dbReference type="EMBL" id="ARP99746.1"/>
    </source>
</evidence>
<sequence length="321" mass="33710">MIEKIMAQARNISDQPAAGNAPLPTIESSIVPHQSIGGRALMAVVAIMTFLASLTTGAVMLVRANAADWQTEVLREVTIQIRPGAGRDLEASVKTAVDIARSFSGISDVRPYSKEESAQLLEPWIGSGLAVSDLPVPRVIIVKLASGAQPDIPAMRKALTDKVPGASLDDHRGWIDRMRAMSDFVVVGGIIVLGLVIAATILSVSFATSGAMAANRPVIEVLHFIGARDRFIAGQFQRHFLWLGLKGGAIGGAAAILLFALIAPIEAMIRGTAGAEQFAALFGSITMGATGYVVILLQIILIAAVAAESSRRTVNQTIASI</sequence>
<dbReference type="KEGG" id="psin:CAK95_12100"/>
<keyword evidence="1" id="KW-1133">Transmembrane helix</keyword>
<dbReference type="GO" id="GO:0051301">
    <property type="term" value="P:cell division"/>
    <property type="evidence" value="ECO:0007669"/>
    <property type="project" value="InterPro"/>
</dbReference>
<name>A0A1W6ZQT7_9HYPH</name>
<feature type="transmembrane region" description="Helical" evidence="1">
    <location>
        <begin position="240"/>
        <end position="265"/>
    </location>
</feature>
<gene>
    <name evidence="2" type="ORF">CAK95_12100</name>
</gene>
<feature type="transmembrane region" description="Helical" evidence="1">
    <location>
        <begin position="40"/>
        <end position="62"/>
    </location>
</feature>
<dbReference type="InterPro" id="IPR004513">
    <property type="entry name" value="FtsX"/>
</dbReference>
<feature type="transmembrane region" description="Helical" evidence="1">
    <location>
        <begin position="184"/>
        <end position="207"/>
    </location>
</feature>
<dbReference type="PANTHER" id="PTHR47755:SF1">
    <property type="entry name" value="CELL DIVISION PROTEIN FTSX"/>
    <property type="match status" value="1"/>
</dbReference>
<evidence type="ECO:0000313" key="3">
    <source>
        <dbReference type="Proteomes" id="UP000194137"/>
    </source>
</evidence>
<evidence type="ECO:0000256" key="1">
    <source>
        <dbReference type="SAM" id="Phobius"/>
    </source>
</evidence>
<keyword evidence="1" id="KW-0812">Transmembrane</keyword>
<dbReference type="AlphaFoldDB" id="A0A1W6ZQT7"/>
<dbReference type="GO" id="GO:0032153">
    <property type="term" value="C:cell division site"/>
    <property type="evidence" value="ECO:0007669"/>
    <property type="project" value="TreeGrafter"/>
</dbReference>
<proteinExistence type="predicted"/>
<keyword evidence="1" id="KW-0472">Membrane</keyword>
<feature type="transmembrane region" description="Helical" evidence="1">
    <location>
        <begin position="285"/>
        <end position="307"/>
    </location>
</feature>
<reference evidence="2 3" key="1">
    <citation type="submission" date="2017-05" db="EMBL/GenBank/DDBJ databases">
        <title>Full genome sequence of Pseudorhodoplanes sinuspersici.</title>
        <authorList>
            <person name="Dastgheib S.M.M."/>
            <person name="Shavandi M."/>
            <person name="Tirandaz H."/>
        </authorList>
    </citation>
    <scope>NUCLEOTIDE SEQUENCE [LARGE SCALE GENOMIC DNA]</scope>
    <source>
        <strain evidence="2 3">RIPI110</strain>
    </source>
</reference>